<dbReference type="InterPro" id="IPR013751">
    <property type="entry name" value="ACP_syn_III_N"/>
</dbReference>
<comment type="catalytic activity">
    <reaction evidence="17">
        <text>butanoyl-CoA + malonyl-[ACP] + H(+) = 3-oxohexanoyl-[ACP] + CO2 + CoA</text>
        <dbReference type="Rhea" id="RHEA:42248"/>
        <dbReference type="Rhea" id="RHEA-COMP:9623"/>
        <dbReference type="Rhea" id="RHEA-COMP:9629"/>
        <dbReference type="ChEBI" id="CHEBI:15378"/>
        <dbReference type="ChEBI" id="CHEBI:16526"/>
        <dbReference type="ChEBI" id="CHEBI:57287"/>
        <dbReference type="ChEBI" id="CHEBI:57371"/>
        <dbReference type="ChEBI" id="CHEBI:78449"/>
        <dbReference type="ChEBI" id="CHEBI:78456"/>
    </reaction>
    <physiologicalReaction direction="left-to-right" evidence="17">
        <dbReference type="Rhea" id="RHEA:42249"/>
    </physiologicalReaction>
</comment>
<dbReference type="RefSeq" id="WP_076766860.1">
    <property type="nucleotide sequence ID" value="NZ_MSFI01000021.1"/>
</dbReference>
<gene>
    <name evidence="20" type="primary">fabH</name>
    <name evidence="23" type="ORF">BTO28_12775</name>
</gene>
<comment type="catalytic activity">
    <reaction evidence="12">
        <text>malonyl-[ACP] + acetyl-CoA + H(+) = 3-oxobutanoyl-[ACP] + CO2 + CoA</text>
        <dbReference type="Rhea" id="RHEA:12080"/>
        <dbReference type="Rhea" id="RHEA-COMP:9623"/>
        <dbReference type="Rhea" id="RHEA-COMP:9625"/>
        <dbReference type="ChEBI" id="CHEBI:15378"/>
        <dbReference type="ChEBI" id="CHEBI:16526"/>
        <dbReference type="ChEBI" id="CHEBI:57287"/>
        <dbReference type="ChEBI" id="CHEBI:57288"/>
        <dbReference type="ChEBI" id="CHEBI:78449"/>
        <dbReference type="ChEBI" id="CHEBI:78450"/>
        <dbReference type="EC" id="2.3.1.180"/>
    </reaction>
    <physiologicalReaction direction="left-to-right" evidence="12">
        <dbReference type="Rhea" id="RHEA:12081"/>
    </physiologicalReaction>
</comment>
<dbReference type="HAMAP" id="MF_01815">
    <property type="entry name" value="FabH"/>
    <property type="match status" value="1"/>
</dbReference>
<feature type="active site" evidence="20">
    <location>
        <position position="115"/>
    </location>
</feature>
<dbReference type="STRING" id="1714355.BTO28_12775"/>
<dbReference type="EC" id="2.3.1.180" evidence="20"/>
<evidence type="ECO:0000256" key="18">
    <source>
        <dbReference type="ARBA" id="ARBA00052985"/>
    </source>
</evidence>
<dbReference type="InterPro" id="IPR013747">
    <property type="entry name" value="ACP_syn_III_C"/>
</dbReference>
<comment type="catalytic activity">
    <reaction evidence="14">
        <text>heptanoyl-CoA + malonyl-[ACP] + H(+) = 3-oxononanoyl-[ACP] + CO2 + CoA</text>
        <dbReference type="Rhea" id="RHEA:42260"/>
        <dbReference type="Rhea" id="RHEA-COMP:9623"/>
        <dbReference type="Rhea" id="RHEA-COMP:9944"/>
        <dbReference type="ChEBI" id="CHEBI:15378"/>
        <dbReference type="ChEBI" id="CHEBI:16526"/>
        <dbReference type="ChEBI" id="CHEBI:57287"/>
        <dbReference type="ChEBI" id="CHEBI:78449"/>
        <dbReference type="ChEBI" id="CHEBI:78811"/>
        <dbReference type="ChEBI" id="CHEBI:78826"/>
    </reaction>
    <physiologicalReaction direction="left-to-right" evidence="14">
        <dbReference type="Rhea" id="RHEA:42261"/>
    </physiologicalReaction>
</comment>
<dbReference type="Pfam" id="PF08545">
    <property type="entry name" value="ACP_syn_III"/>
    <property type="match status" value="1"/>
</dbReference>
<feature type="active site" evidence="20">
    <location>
        <position position="282"/>
    </location>
</feature>
<name>A0A1V2A5Q0_9BACI</name>
<dbReference type="Gene3D" id="3.40.47.10">
    <property type="match status" value="1"/>
</dbReference>
<evidence type="ECO:0000256" key="2">
    <source>
        <dbReference type="ARBA" id="ARBA00008642"/>
    </source>
</evidence>
<protein>
    <recommendedName>
        <fullName evidence="20">Beta-ketoacyl-[acyl-carrier-protein] synthase III</fullName>
        <shortName evidence="20">Beta-ketoacyl-ACP synthase III</shortName>
        <shortName evidence="20">KAS III</shortName>
        <ecNumber evidence="20">2.3.1.180</ecNumber>
    </recommendedName>
    <alternativeName>
        <fullName evidence="20">3-oxoacyl-[acyl-carrier-protein] synthase 3</fullName>
    </alternativeName>
    <alternativeName>
        <fullName evidence="20">3-oxoacyl-[acyl-carrier-protein] synthase III</fullName>
    </alternativeName>
</protein>
<dbReference type="UniPathway" id="UPA00094"/>
<comment type="similarity">
    <text evidence="2 20">Belongs to the thiolase-like superfamily. FabH family.</text>
</comment>
<evidence type="ECO:0000313" key="24">
    <source>
        <dbReference type="Proteomes" id="UP000188613"/>
    </source>
</evidence>
<evidence type="ECO:0000256" key="10">
    <source>
        <dbReference type="ARBA" id="ARBA00050479"/>
    </source>
</evidence>
<reference evidence="23 24" key="1">
    <citation type="submission" date="2016-12" db="EMBL/GenBank/DDBJ databases">
        <title>Domibacillus sp. SAB 38T whole genome sequencing.</title>
        <authorList>
            <person name="Verma A."/>
            <person name="Ojha A.K."/>
            <person name="Krishnamurthi S."/>
        </authorList>
    </citation>
    <scope>NUCLEOTIDE SEQUENCE [LARGE SCALE GENOMIC DNA]</scope>
    <source>
        <strain evidence="23 24">SAB 38</strain>
    </source>
</reference>
<dbReference type="NCBIfam" id="NF006829">
    <property type="entry name" value="PRK09352.1"/>
    <property type="match status" value="1"/>
</dbReference>
<feature type="domain" description="Beta-ketoacyl-[acyl-carrier-protein] synthase III N-terminal" evidence="22">
    <location>
        <begin position="109"/>
        <end position="187"/>
    </location>
</feature>
<dbReference type="GO" id="GO:0006633">
    <property type="term" value="P:fatty acid biosynthetic process"/>
    <property type="evidence" value="ECO:0007669"/>
    <property type="project" value="UniProtKB-UniRule"/>
</dbReference>
<dbReference type="EMBL" id="MSFI01000021">
    <property type="protein sequence ID" value="OMP66331.1"/>
    <property type="molecule type" value="Genomic_DNA"/>
</dbReference>
<accession>A0A1V2A5Q0</accession>
<dbReference type="GO" id="GO:0004315">
    <property type="term" value="F:3-oxoacyl-[acyl-carrier-protein] synthase activity"/>
    <property type="evidence" value="ECO:0007669"/>
    <property type="project" value="InterPro"/>
</dbReference>
<dbReference type="AlphaFoldDB" id="A0A1V2A5Q0"/>
<evidence type="ECO:0000256" key="7">
    <source>
        <dbReference type="ARBA" id="ARBA00023098"/>
    </source>
</evidence>
<keyword evidence="20" id="KW-0511">Multifunctional enzyme</keyword>
<evidence type="ECO:0000256" key="19">
    <source>
        <dbReference type="ARBA" id="ARBA00056015"/>
    </source>
</evidence>
<feature type="active site" evidence="20">
    <location>
        <position position="252"/>
    </location>
</feature>
<dbReference type="GO" id="GO:0005737">
    <property type="term" value="C:cytoplasm"/>
    <property type="evidence" value="ECO:0007669"/>
    <property type="project" value="UniProtKB-SubCell"/>
</dbReference>
<dbReference type="GO" id="GO:0044550">
    <property type="term" value="P:secondary metabolite biosynthetic process"/>
    <property type="evidence" value="ECO:0007669"/>
    <property type="project" value="TreeGrafter"/>
</dbReference>
<keyword evidence="5 20" id="KW-0808">Transferase</keyword>
<evidence type="ECO:0000256" key="6">
    <source>
        <dbReference type="ARBA" id="ARBA00022832"/>
    </source>
</evidence>
<comment type="subcellular location">
    <subcellularLocation>
        <location evidence="20">Cytoplasm</location>
    </subcellularLocation>
</comment>
<dbReference type="SUPFAM" id="SSF53901">
    <property type="entry name" value="Thiolase-like"/>
    <property type="match status" value="1"/>
</dbReference>
<comment type="caution">
    <text evidence="23">The sequence shown here is derived from an EMBL/GenBank/DDBJ whole genome shotgun (WGS) entry which is preliminary data.</text>
</comment>
<evidence type="ECO:0000256" key="4">
    <source>
        <dbReference type="ARBA" id="ARBA00022516"/>
    </source>
</evidence>
<evidence type="ECO:0000259" key="22">
    <source>
        <dbReference type="Pfam" id="PF08545"/>
    </source>
</evidence>
<evidence type="ECO:0000256" key="8">
    <source>
        <dbReference type="ARBA" id="ARBA00023160"/>
    </source>
</evidence>
<evidence type="ECO:0000256" key="3">
    <source>
        <dbReference type="ARBA" id="ARBA00022490"/>
    </source>
</evidence>
<keyword evidence="8 20" id="KW-0275">Fatty acid biosynthesis</keyword>
<evidence type="ECO:0000256" key="14">
    <source>
        <dbReference type="ARBA" id="ARBA00052279"/>
    </source>
</evidence>
<evidence type="ECO:0000256" key="20">
    <source>
        <dbReference type="HAMAP-Rule" id="MF_01815"/>
    </source>
</evidence>
<comment type="catalytic activity">
    <reaction evidence="15">
        <text>(2S)-2-methylbutanoyl-CoA + malonyl-[ACP] + H(+) = (4S)-4-methyl-3-oxohexanoyl-[ACP] + CO2 + CoA</text>
        <dbReference type="Rhea" id="RHEA:42276"/>
        <dbReference type="Rhea" id="RHEA-COMP:9623"/>
        <dbReference type="Rhea" id="RHEA-COMP:17148"/>
        <dbReference type="ChEBI" id="CHEBI:15378"/>
        <dbReference type="ChEBI" id="CHEBI:16526"/>
        <dbReference type="ChEBI" id="CHEBI:57287"/>
        <dbReference type="ChEBI" id="CHEBI:78449"/>
        <dbReference type="ChEBI" id="CHEBI:88166"/>
        <dbReference type="ChEBI" id="CHEBI:167462"/>
        <dbReference type="EC" id="2.3.1.300"/>
    </reaction>
    <physiologicalReaction direction="left-to-right" evidence="15">
        <dbReference type="Rhea" id="RHEA:42277"/>
    </physiologicalReaction>
</comment>
<evidence type="ECO:0000256" key="11">
    <source>
        <dbReference type="ARBA" id="ARBA00050980"/>
    </source>
</evidence>
<evidence type="ECO:0000256" key="1">
    <source>
        <dbReference type="ARBA" id="ARBA00005194"/>
    </source>
</evidence>
<dbReference type="PANTHER" id="PTHR34069:SF2">
    <property type="entry name" value="BETA-KETOACYL-[ACYL-CARRIER-PROTEIN] SYNTHASE III"/>
    <property type="match status" value="1"/>
</dbReference>
<dbReference type="NCBIfam" id="TIGR00747">
    <property type="entry name" value="fabH"/>
    <property type="match status" value="1"/>
</dbReference>
<keyword evidence="9 20" id="KW-0012">Acyltransferase</keyword>
<comment type="catalytic activity">
    <reaction evidence="10">
        <text>pentanoyl-CoA + malonyl-[ACP] + H(+) = 3-oxoheptanoyl-[ACP] + CO2 + CoA</text>
        <dbReference type="Rhea" id="RHEA:42252"/>
        <dbReference type="Rhea" id="RHEA-COMP:9623"/>
        <dbReference type="Rhea" id="RHEA-COMP:9943"/>
        <dbReference type="ChEBI" id="CHEBI:15378"/>
        <dbReference type="ChEBI" id="CHEBI:16526"/>
        <dbReference type="ChEBI" id="CHEBI:57287"/>
        <dbReference type="ChEBI" id="CHEBI:57389"/>
        <dbReference type="ChEBI" id="CHEBI:78449"/>
        <dbReference type="ChEBI" id="CHEBI:78824"/>
    </reaction>
    <physiologicalReaction direction="left-to-right" evidence="10">
        <dbReference type="Rhea" id="RHEA:42253"/>
    </physiologicalReaction>
</comment>
<dbReference type="OrthoDB" id="9815506at2"/>
<evidence type="ECO:0000259" key="21">
    <source>
        <dbReference type="Pfam" id="PF08541"/>
    </source>
</evidence>
<feature type="region of interest" description="ACP-binding" evidence="20">
    <location>
        <begin position="253"/>
        <end position="257"/>
    </location>
</feature>
<evidence type="ECO:0000256" key="16">
    <source>
        <dbReference type="ARBA" id="ARBA00052467"/>
    </source>
</evidence>
<dbReference type="FunFam" id="3.40.47.10:FF:000004">
    <property type="entry name" value="3-oxoacyl-[acyl-carrier-protein] synthase 3"/>
    <property type="match status" value="1"/>
</dbReference>
<dbReference type="Pfam" id="PF08541">
    <property type="entry name" value="ACP_syn_III_C"/>
    <property type="match status" value="1"/>
</dbReference>
<evidence type="ECO:0000256" key="17">
    <source>
        <dbReference type="ARBA" id="ARBA00052801"/>
    </source>
</evidence>
<dbReference type="InterPro" id="IPR016039">
    <property type="entry name" value="Thiolase-like"/>
</dbReference>
<comment type="catalytic activity">
    <reaction evidence="16">
        <text>2-methylpropanoyl-CoA + malonyl-[ACP] + H(+) = 4-methyl-3-oxopentanoyl-[ACP] + CO2 + CoA</text>
        <dbReference type="Rhea" id="RHEA:42268"/>
        <dbReference type="Rhea" id="RHEA-COMP:9623"/>
        <dbReference type="Rhea" id="RHEA-COMP:9940"/>
        <dbReference type="ChEBI" id="CHEBI:15378"/>
        <dbReference type="ChEBI" id="CHEBI:16526"/>
        <dbReference type="ChEBI" id="CHEBI:57287"/>
        <dbReference type="ChEBI" id="CHEBI:57338"/>
        <dbReference type="ChEBI" id="CHEBI:78449"/>
        <dbReference type="ChEBI" id="CHEBI:78820"/>
        <dbReference type="EC" id="2.3.1.300"/>
    </reaction>
    <physiologicalReaction direction="left-to-right" evidence="16">
        <dbReference type="Rhea" id="RHEA:42269"/>
    </physiologicalReaction>
</comment>
<comment type="function">
    <text evidence="20">Catalyzes the condensation reaction of fatty acid synthesis by the addition to an acyl acceptor of two carbons from malonyl-ACP. Catalyzes the first condensation reaction which initiates fatty acid synthesis and may therefore play a role in governing the total rate of fatty acid production. Possesses both acetoacetyl-ACP synthase and acetyl transacylase activities. Its substrate specificity determines the biosynthesis of branched-chain and/or straight-chain of fatty acids.</text>
</comment>
<keyword evidence="7 20" id="KW-0443">Lipid metabolism</keyword>
<dbReference type="Proteomes" id="UP000188613">
    <property type="component" value="Unassembled WGS sequence"/>
</dbReference>
<keyword evidence="6 20" id="KW-0276">Fatty acid metabolism</keyword>
<dbReference type="GO" id="GO:0033818">
    <property type="term" value="F:beta-ketoacyl-acyl-carrier-protein synthase III activity"/>
    <property type="evidence" value="ECO:0007669"/>
    <property type="project" value="UniProtKB-UniRule"/>
</dbReference>
<dbReference type="PANTHER" id="PTHR34069">
    <property type="entry name" value="3-OXOACYL-[ACYL-CARRIER-PROTEIN] SYNTHASE 3"/>
    <property type="match status" value="1"/>
</dbReference>
<comment type="catalytic activity">
    <reaction evidence="13">
        <text>hexanoyl-CoA + malonyl-[ACP] + H(+) = 3-oxooctanoyl-[ACP] + CO2 + CoA</text>
        <dbReference type="Rhea" id="RHEA:42256"/>
        <dbReference type="Rhea" id="RHEA-COMP:9623"/>
        <dbReference type="Rhea" id="RHEA-COMP:9633"/>
        <dbReference type="ChEBI" id="CHEBI:15378"/>
        <dbReference type="ChEBI" id="CHEBI:16526"/>
        <dbReference type="ChEBI" id="CHEBI:57287"/>
        <dbReference type="ChEBI" id="CHEBI:62620"/>
        <dbReference type="ChEBI" id="CHEBI:78449"/>
        <dbReference type="ChEBI" id="CHEBI:78460"/>
    </reaction>
    <physiologicalReaction direction="left-to-right" evidence="13">
        <dbReference type="Rhea" id="RHEA:42257"/>
    </physiologicalReaction>
</comment>
<feature type="domain" description="Beta-ketoacyl-[acyl-carrier-protein] synthase III C-terminal" evidence="21">
    <location>
        <begin position="237"/>
        <end position="324"/>
    </location>
</feature>
<keyword evidence="3 20" id="KW-0963">Cytoplasm</keyword>
<comment type="domain">
    <text evidence="20">The last Arg residue of the ACP-binding site is essential for the weak association between ACP/AcpP and FabH.</text>
</comment>
<comment type="catalytic activity">
    <reaction evidence="11">
        <text>malonyl-[ACP] + propanoyl-CoA + H(+) = 3-oxopentanoyl-[ACP] + CO2 + CoA</text>
        <dbReference type="Rhea" id="RHEA:42244"/>
        <dbReference type="Rhea" id="RHEA-COMP:9623"/>
        <dbReference type="Rhea" id="RHEA-COMP:9939"/>
        <dbReference type="ChEBI" id="CHEBI:15378"/>
        <dbReference type="ChEBI" id="CHEBI:16526"/>
        <dbReference type="ChEBI" id="CHEBI:57287"/>
        <dbReference type="ChEBI" id="CHEBI:57392"/>
        <dbReference type="ChEBI" id="CHEBI:78449"/>
        <dbReference type="ChEBI" id="CHEBI:78818"/>
    </reaction>
    <physiologicalReaction direction="left-to-right" evidence="11">
        <dbReference type="Rhea" id="RHEA:42245"/>
    </physiologicalReaction>
</comment>
<dbReference type="InterPro" id="IPR004655">
    <property type="entry name" value="FabH"/>
</dbReference>
<comment type="catalytic activity">
    <reaction evidence="18">
        <text>3-methylbutanoyl-CoA + malonyl-[ACP] + H(+) = 5-methyl-3-oxohexanoyl-[ACP] + CO2 + CoA</text>
        <dbReference type="Rhea" id="RHEA:42272"/>
        <dbReference type="Rhea" id="RHEA-COMP:9623"/>
        <dbReference type="Rhea" id="RHEA-COMP:9941"/>
        <dbReference type="ChEBI" id="CHEBI:15378"/>
        <dbReference type="ChEBI" id="CHEBI:16526"/>
        <dbReference type="ChEBI" id="CHEBI:57287"/>
        <dbReference type="ChEBI" id="CHEBI:57345"/>
        <dbReference type="ChEBI" id="CHEBI:78449"/>
        <dbReference type="ChEBI" id="CHEBI:78822"/>
        <dbReference type="EC" id="2.3.1.300"/>
    </reaction>
    <physiologicalReaction direction="left-to-right" evidence="18">
        <dbReference type="Rhea" id="RHEA:42273"/>
    </physiologicalReaction>
</comment>
<comment type="pathway">
    <text evidence="1 20">Lipid metabolism; fatty acid biosynthesis.</text>
</comment>
<evidence type="ECO:0000256" key="12">
    <source>
        <dbReference type="ARBA" id="ARBA00051096"/>
    </source>
</evidence>
<keyword evidence="24" id="KW-1185">Reference proteome</keyword>
<proteinExistence type="inferred from homology"/>
<evidence type="ECO:0000256" key="13">
    <source>
        <dbReference type="ARBA" id="ARBA00051330"/>
    </source>
</evidence>
<evidence type="ECO:0000313" key="23">
    <source>
        <dbReference type="EMBL" id="OMP66331.1"/>
    </source>
</evidence>
<comment type="function">
    <text evidence="19">Catalyzes the condensation reaction of fatty acid synthesis by the addition to an acyl acceptor of two carbons from malonyl-ACP. Catalyzes the first condensation reaction which initiates fatty acid synthesis and may therefore play a role in governing the total rate of fatty acid production. Possesses both acetoacetyl-ACP synthase and acetyl transacylase activities. Has some substrate specificity for branched chain acyl-CoA, determining the biosynthesis of branched-chain of fatty acids instead of straight-chain.</text>
</comment>
<keyword evidence="4 20" id="KW-0444">Lipid biosynthesis</keyword>
<sequence length="327" mass="35740">MSKSKARITAIGSYVPERALTNDDLEKMIETTDEWITQRTGIKERRIAADEEFTSDLCVKAVENLTESFNKSIADVDMIIVCTITPDFHMPSVAANVQAKLEIEHSGAIDVNAACAGFTYGLHIANGLVTSGLHKKILVIGAETMSKITDYSDRTTCILFGDGAGAALVEYDEEKPSFISSYLGSQGEAGINLYSTNLSNRMHGKELIDNGYIVQNGRQVYKWAVTTIPDGMKKVMQHAELDVNQADWFVPHSANLRMIESICEKSLFPIDRTLTSLEEYGNTSSASIPLALHKGIREGKIKPGDNILLYGFGGGLTHCGLLINLTL</sequence>
<dbReference type="CDD" id="cd00830">
    <property type="entry name" value="KAS_III"/>
    <property type="match status" value="1"/>
</dbReference>
<evidence type="ECO:0000256" key="5">
    <source>
        <dbReference type="ARBA" id="ARBA00022679"/>
    </source>
</evidence>
<organism evidence="23 24">
    <name type="scientific">Domibacillus epiphyticus</name>
    <dbReference type="NCBI Taxonomy" id="1714355"/>
    <lineage>
        <taxon>Bacteria</taxon>
        <taxon>Bacillati</taxon>
        <taxon>Bacillota</taxon>
        <taxon>Bacilli</taxon>
        <taxon>Bacillales</taxon>
        <taxon>Bacillaceae</taxon>
        <taxon>Domibacillus</taxon>
    </lineage>
</organism>
<comment type="subunit">
    <text evidence="20">Homodimer.</text>
</comment>
<evidence type="ECO:0000256" key="9">
    <source>
        <dbReference type="ARBA" id="ARBA00023315"/>
    </source>
</evidence>
<evidence type="ECO:0000256" key="15">
    <source>
        <dbReference type="ARBA" id="ARBA00052407"/>
    </source>
</evidence>